<comment type="caution">
    <text evidence="2">The sequence shown here is derived from an EMBL/GenBank/DDBJ whole genome shotgun (WGS) entry which is preliminary data.</text>
</comment>
<evidence type="ECO:0000256" key="1">
    <source>
        <dbReference type="SAM" id="MobiDB-lite"/>
    </source>
</evidence>
<dbReference type="AlphaFoldDB" id="H3KGA1"/>
<feature type="region of interest" description="Disordered" evidence="1">
    <location>
        <begin position="1"/>
        <end position="54"/>
    </location>
</feature>
<organism evidence="2 3">
    <name type="scientific">Sutterella parvirubra YIT 11816</name>
    <dbReference type="NCBI Taxonomy" id="762967"/>
    <lineage>
        <taxon>Bacteria</taxon>
        <taxon>Pseudomonadati</taxon>
        <taxon>Pseudomonadota</taxon>
        <taxon>Betaproteobacteria</taxon>
        <taxon>Burkholderiales</taxon>
        <taxon>Sutterellaceae</taxon>
        <taxon>Sutterella</taxon>
    </lineage>
</organism>
<dbReference type="Proteomes" id="UP000004956">
    <property type="component" value="Unassembled WGS sequence"/>
</dbReference>
<reference evidence="2 3" key="1">
    <citation type="submission" date="2011-11" db="EMBL/GenBank/DDBJ databases">
        <authorList>
            <person name="Weinstock G."/>
            <person name="Sodergren E."/>
            <person name="Clifton S."/>
            <person name="Fulton L."/>
            <person name="Fulton B."/>
            <person name="Courtney L."/>
            <person name="Fronick C."/>
            <person name="Harrison M."/>
            <person name="Strong C."/>
            <person name="Farmer C."/>
            <person name="Delahaunty K."/>
            <person name="Markovic C."/>
            <person name="Hall O."/>
            <person name="Minx P."/>
            <person name="Tomlinson C."/>
            <person name="Mitreva M."/>
            <person name="Hou S."/>
            <person name="Chen J."/>
            <person name="Wollam A."/>
            <person name="Pepin K.H."/>
            <person name="Johnson M."/>
            <person name="Bhonagiri V."/>
            <person name="Zhang X."/>
            <person name="Suruliraj S."/>
            <person name="Warren W."/>
            <person name="Chinwalla A."/>
            <person name="Mardis E.R."/>
            <person name="Wilson R.K."/>
        </authorList>
    </citation>
    <scope>NUCLEOTIDE SEQUENCE [LARGE SCALE GENOMIC DNA]</scope>
    <source>
        <strain evidence="2 3">YIT 11816</strain>
    </source>
</reference>
<sequence length="78" mass="8911">MERRNRTGGRSSRSVRFLHERDSTRVSSSVGVSENLRDRQELPARSTASDETGIVLHRFSPSEEFNITHRPPNSVAFR</sequence>
<dbReference type="HOGENOM" id="CLU_2620747_0_0_4"/>
<protein>
    <submittedName>
        <fullName evidence="2">Uncharacterized protein</fullName>
    </submittedName>
</protein>
<dbReference type="EMBL" id="AFBQ01000267">
    <property type="protein sequence ID" value="EHY30859.1"/>
    <property type="molecule type" value="Genomic_DNA"/>
</dbReference>
<proteinExistence type="predicted"/>
<name>H3KGA1_9BURK</name>
<gene>
    <name evidence="2" type="ORF">HMPREF9440_01780</name>
</gene>
<accession>H3KGA1</accession>
<keyword evidence="3" id="KW-1185">Reference proteome</keyword>
<evidence type="ECO:0000313" key="2">
    <source>
        <dbReference type="EMBL" id="EHY30859.1"/>
    </source>
</evidence>
<evidence type="ECO:0000313" key="3">
    <source>
        <dbReference type="Proteomes" id="UP000004956"/>
    </source>
</evidence>